<protein>
    <submittedName>
        <fullName evidence="1">Uncharacterized protein</fullName>
    </submittedName>
</protein>
<name>A0AAT9F8L0_9BACT</name>
<dbReference type="AlphaFoldDB" id="A0AAT9F8L0"/>
<reference evidence="1" key="2">
    <citation type="journal article" date="2014" name="Genome Announc.">
        <title>Complete Genome Sequence of Mycoplasma californicum Strain HAZ160_1 from Bovine Mastitic Milk in Japan.</title>
        <authorList>
            <person name="Hata E."/>
            <person name="Murakami K."/>
        </authorList>
    </citation>
    <scope>NUCLEOTIDE SEQUENCE</scope>
    <source>
        <strain evidence="1">HAZ160_1</strain>
    </source>
</reference>
<dbReference type="KEGG" id="mcm:MCAL160_0865"/>
<reference evidence="1" key="3">
    <citation type="journal article" date="2019" name="Vet. Microbiol.">
        <title>Mutations associated with change of susceptibility to lincosamides and/or macrolides in field and laboratory-derived Mycoplasma californicum strains in Japan, and development of a rapid detection method for these mutations.</title>
        <authorList>
            <person name="Hata E."/>
            <person name="Nagai K."/>
            <person name="Murakami K."/>
        </authorList>
    </citation>
    <scope>NUCLEOTIDE SEQUENCE</scope>
    <source>
        <strain evidence="1">HAZ160_1</strain>
    </source>
</reference>
<proteinExistence type="predicted"/>
<gene>
    <name evidence="1" type="ORF">MCAL160_0865</name>
</gene>
<sequence>MMIWKVFPLSWLTKFLTFSKKITFGFFATINLKVSKNKSPDFSSSNPFLYPATLNDVQGNPDIKTSTSGTSLVSTLLISCSFSTASKFFLKVILAFLSYSFAQTVLNFPVNSKPKSIPPTPANRLAIL</sequence>
<dbReference type="EMBL" id="AP013353">
    <property type="protein sequence ID" value="BAP01238.1"/>
    <property type="molecule type" value="Genomic_DNA"/>
</dbReference>
<accession>A0AAT9F8L0</accession>
<reference evidence="1" key="1">
    <citation type="journal article" date="2014" name="Appl. Environ. Microbiol.">
        <title>Molecular Epidemiology of Cases of Mycoplasma californicum Infection in Japan.</title>
        <authorList>
            <person name="Hata E."/>
            <person name="Suzuki K."/>
            <person name="Hanyu H."/>
            <person name="Itoh M."/>
            <person name="Higuchi H."/>
            <person name="Kobayashi H."/>
        </authorList>
    </citation>
    <scope>NUCLEOTIDE SEQUENCE</scope>
    <source>
        <strain evidence="1">HAZ160_1</strain>
    </source>
</reference>
<reference evidence="1" key="4">
    <citation type="submission" date="2024-06" db="EMBL/GenBank/DDBJ databases">
        <authorList>
            <consortium name="Mycoplasma californicum genome sequencing consortium"/>
            <person name="Hata E."/>
            <person name="Tanaka K."/>
            <person name="Tamamura Y."/>
        </authorList>
    </citation>
    <scope>NUCLEOTIDE SEQUENCE</scope>
    <source>
        <strain evidence="1">HAZ160_1</strain>
    </source>
</reference>
<organism evidence="1">
    <name type="scientific">Mycoplasmopsis californica HAZ160_1</name>
    <dbReference type="NCBI Taxonomy" id="1397850"/>
    <lineage>
        <taxon>Bacteria</taxon>
        <taxon>Bacillati</taxon>
        <taxon>Mycoplasmatota</taxon>
        <taxon>Mycoplasmoidales</taxon>
        <taxon>Metamycoplasmataceae</taxon>
        <taxon>Mycoplasmopsis</taxon>
    </lineage>
</organism>
<evidence type="ECO:0000313" key="1">
    <source>
        <dbReference type="EMBL" id="BAP01238.1"/>
    </source>
</evidence>